<dbReference type="OrthoDB" id="3049at2157"/>
<dbReference type="RefSeq" id="WP_008297524.1">
    <property type="nucleotide sequence ID" value="NZ_AEXL02000031.1"/>
</dbReference>
<name>I3D4K8_9ARCH</name>
<dbReference type="EMBL" id="AEXL02000031">
    <property type="protein sequence ID" value="EIJ66651.1"/>
    <property type="molecule type" value="Genomic_DNA"/>
</dbReference>
<reference evidence="1 2" key="1">
    <citation type="journal article" date="2012" name="J. Bacteriol.">
        <title>Genome sequence of "Candidatus Nitrosopumilus salaria" BD31, an ammonia-oxidizing archaeon from the San Francisco Bay estuary.</title>
        <authorList>
            <person name="Mosier A.C."/>
            <person name="Allen E.E."/>
            <person name="Kim M."/>
            <person name="Ferriera S."/>
            <person name="Francis C.A."/>
        </authorList>
    </citation>
    <scope>NUCLEOTIDE SEQUENCE [LARGE SCALE GENOMIC DNA]</scope>
    <source>
        <strain evidence="1 2">BD31</strain>
    </source>
</reference>
<sequence length="64" mass="7293">MDFNSNLESEYHTMAELTEEIGTIVQKSINEGREDLSSTDIKYILKITSNVTKKINSKIMELVV</sequence>
<organism evidence="1 2">
    <name type="scientific">Candidatus Nitrosopumilus salarius BD31</name>
    <dbReference type="NCBI Taxonomy" id="859350"/>
    <lineage>
        <taxon>Archaea</taxon>
        <taxon>Nitrososphaerota</taxon>
        <taxon>Nitrososphaeria</taxon>
        <taxon>Nitrosopumilales</taxon>
        <taxon>Nitrosopumilaceae</taxon>
        <taxon>Nitrosopumilus</taxon>
    </lineage>
</organism>
<comment type="caution">
    <text evidence="1">The sequence shown here is derived from an EMBL/GenBank/DDBJ whole genome shotgun (WGS) entry which is preliminary data.</text>
</comment>
<dbReference type="Proteomes" id="UP000003423">
    <property type="component" value="Unassembled WGS sequence"/>
</dbReference>
<protein>
    <submittedName>
        <fullName evidence="1">Uncharacterized protein</fullName>
    </submittedName>
</protein>
<evidence type="ECO:0000313" key="2">
    <source>
        <dbReference type="Proteomes" id="UP000003423"/>
    </source>
</evidence>
<accession>I3D4K8</accession>
<evidence type="ECO:0000313" key="1">
    <source>
        <dbReference type="EMBL" id="EIJ66651.1"/>
    </source>
</evidence>
<keyword evidence="2" id="KW-1185">Reference proteome</keyword>
<gene>
    <name evidence="1" type="ORF">BD31_I1850</name>
</gene>
<dbReference type="AlphaFoldDB" id="I3D4K8"/>
<proteinExistence type="predicted"/>
<dbReference type="PATRIC" id="fig|859350.6.peg.358"/>